<dbReference type="GO" id="GO:0033065">
    <property type="term" value="C:Rad51C-XRCC3 complex"/>
    <property type="evidence" value="ECO:0007669"/>
    <property type="project" value="TreeGrafter"/>
</dbReference>
<gene>
    <name evidence="9" type="ORF">CTAYLR_000546</name>
</gene>
<dbReference type="GO" id="GO:0140664">
    <property type="term" value="F:ATP-dependent DNA damage sensor activity"/>
    <property type="evidence" value="ECO:0007669"/>
    <property type="project" value="InterPro"/>
</dbReference>
<comment type="caution">
    <text evidence="9">The sequence shown here is derived from an EMBL/GenBank/DDBJ whole genome shotgun (WGS) entry which is preliminary data.</text>
</comment>
<evidence type="ECO:0000259" key="8">
    <source>
        <dbReference type="PROSITE" id="PS50162"/>
    </source>
</evidence>
<evidence type="ECO:0000256" key="6">
    <source>
        <dbReference type="ARBA" id="ARBA00023242"/>
    </source>
</evidence>
<feature type="domain" description="RecA family profile 1" evidence="8">
    <location>
        <begin position="43"/>
        <end position="210"/>
    </location>
</feature>
<dbReference type="PROSITE" id="PS50162">
    <property type="entry name" value="RECA_2"/>
    <property type="match status" value="1"/>
</dbReference>
<dbReference type="Gene3D" id="3.40.50.300">
    <property type="entry name" value="P-loop containing nucleotide triphosphate hydrolases"/>
    <property type="match status" value="1"/>
</dbReference>
<keyword evidence="4" id="KW-0067">ATP-binding</keyword>
<dbReference type="SMART" id="SM00382">
    <property type="entry name" value="AAA"/>
    <property type="match status" value="1"/>
</dbReference>
<keyword evidence="2" id="KW-0547">Nucleotide-binding</keyword>
<protein>
    <recommendedName>
        <fullName evidence="7">DNA repair protein RAD51 homolog 3</fullName>
    </recommendedName>
</protein>
<comment type="subcellular location">
    <subcellularLocation>
        <location evidence="1">Nucleus</location>
    </subcellularLocation>
</comment>
<evidence type="ECO:0000256" key="4">
    <source>
        <dbReference type="ARBA" id="ARBA00022840"/>
    </source>
</evidence>
<reference evidence="9" key="1">
    <citation type="submission" date="2023-01" db="EMBL/GenBank/DDBJ databases">
        <title>Metagenome sequencing of chrysophaentin producing Chrysophaeum taylorii.</title>
        <authorList>
            <person name="Davison J."/>
            <person name="Bewley C."/>
        </authorList>
    </citation>
    <scope>NUCLEOTIDE SEQUENCE</scope>
    <source>
        <strain evidence="9">NIES-1699</strain>
    </source>
</reference>
<evidence type="ECO:0000256" key="2">
    <source>
        <dbReference type="ARBA" id="ARBA00022741"/>
    </source>
</evidence>
<dbReference type="Pfam" id="PF08423">
    <property type="entry name" value="Rad51"/>
    <property type="match status" value="1"/>
</dbReference>
<dbReference type="GO" id="GO:0005657">
    <property type="term" value="C:replication fork"/>
    <property type="evidence" value="ECO:0007669"/>
    <property type="project" value="TreeGrafter"/>
</dbReference>
<keyword evidence="3" id="KW-0227">DNA damage</keyword>
<organism evidence="9 10">
    <name type="scientific">Chrysophaeum taylorii</name>
    <dbReference type="NCBI Taxonomy" id="2483200"/>
    <lineage>
        <taxon>Eukaryota</taxon>
        <taxon>Sar</taxon>
        <taxon>Stramenopiles</taxon>
        <taxon>Ochrophyta</taxon>
        <taxon>Pelagophyceae</taxon>
        <taxon>Pelagomonadales</taxon>
        <taxon>Pelagomonadaceae</taxon>
        <taxon>Chrysophaeum</taxon>
    </lineage>
</organism>
<keyword evidence="5" id="KW-0234">DNA repair</keyword>
<dbReference type="EMBL" id="JAQMWT010000309">
    <property type="protein sequence ID" value="KAJ8605807.1"/>
    <property type="molecule type" value="Genomic_DNA"/>
</dbReference>
<evidence type="ECO:0000313" key="9">
    <source>
        <dbReference type="EMBL" id="KAJ8605807.1"/>
    </source>
</evidence>
<dbReference type="GO" id="GO:0007131">
    <property type="term" value="P:reciprocal meiotic recombination"/>
    <property type="evidence" value="ECO:0007669"/>
    <property type="project" value="TreeGrafter"/>
</dbReference>
<evidence type="ECO:0000256" key="1">
    <source>
        <dbReference type="ARBA" id="ARBA00004123"/>
    </source>
</evidence>
<evidence type="ECO:0000256" key="5">
    <source>
        <dbReference type="ARBA" id="ARBA00023204"/>
    </source>
</evidence>
<evidence type="ECO:0000256" key="7">
    <source>
        <dbReference type="ARBA" id="ARBA00040674"/>
    </source>
</evidence>
<dbReference type="GO" id="GO:0033063">
    <property type="term" value="C:Rad51B-Rad51C-Rad51D-XRCC2 complex"/>
    <property type="evidence" value="ECO:0007669"/>
    <property type="project" value="TreeGrafter"/>
</dbReference>
<dbReference type="GO" id="GO:0000707">
    <property type="term" value="P:meiotic DNA recombinase assembly"/>
    <property type="evidence" value="ECO:0007669"/>
    <property type="project" value="TreeGrafter"/>
</dbReference>
<dbReference type="GO" id="GO:0005524">
    <property type="term" value="F:ATP binding"/>
    <property type="evidence" value="ECO:0007669"/>
    <property type="project" value="UniProtKB-KW"/>
</dbReference>
<keyword evidence="10" id="KW-1185">Reference proteome</keyword>
<evidence type="ECO:0000256" key="3">
    <source>
        <dbReference type="ARBA" id="ARBA00022763"/>
    </source>
</evidence>
<accession>A0AAD7UGU9</accession>
<sequence>MEALTTGTSLSLREVGLLGKKGVRRVCDLDVEGTPCEPERRPSASPIISFNKSIDALLNGGARAGSVLEIVGAPGTGKTQLCLQFAVNATIPRELGGREGRVAFVDVDASFCAERAHQTASAMVRHVRKMRGSLTTTEEVLRRIRVFAPADDVEVLAALELIDDDADLVVVDSLAAPFRANNRPRLIARAALLLARHAHKGAAVVVTNHISWGRPALGESWSHAADTRVLLERNNVATILKSPTCPRKTATFRIDDRGFR</sequence>
<dbReference type="InterPro" id="IPR003593">
    <property type="entry name" value="AAA+_ATPase"/>
</dbReference>
<dbReference type="AlphaFoldDB" id="A0AAD7UGU9"/>
<name>A0AAD7UGU9_9STRA</name>
<dbReference type="InterPro" id="IPR013632">
    <property type="entry name" value="Rad51_C"/>
</dbReference>
<dbReference type="GO" id="GO:0000400">
    <property type="term" value="F:four-way junction DNA binding"/>
    <property type="evidence" value="ECO:0007669"/>
    <property type="project" value="TreeGrafter"/>
</dbReference>
<keyword evidence="6" id="KW-0539">Nucleus</keyword>
<dbReference type="InterPro" id="IPR052093">
    <property type="entry name" value="HR_Repair_Mediator"/>
</dbReference>
<dbReference type="PANTHER" id="PTHR46239:SF1">
    <property type="entry name" value="DNA REPAIR PROTEIN RAD51 HOMOLOG 3"/>
    <property type="match status" value="1"/>
</dbReference>
<evidence type="ECO:0000313" key="10">
    <source>
        <dbReference type="Proteomes" id="UP001230188"/>
    </source>
</evidence>
<dbReference type="Proteomes" id="UP001230188">
    <property type="component" value="Unassembled WGS sequence"/>
</dbReference>
<proteinExistence type="predicted"/>
<dbReference type="PANTHER" id="PTHR46239">
    <property type="entry name" value="DNA REPAIR PROTEIN RAD51 HOMOLOG 3 RAD51C"/>
    <property type="match status" value="1"/>
</dbReference>
<dbReference type="SUPFAM" id="SSF52540">
    <property type="entry name" value="P-loop containing nucleoside triphosphate hydrolases"/>
    <property type="match status" value="1"/>
</dbReference>
<dbReference type="GO" id="GO:0008821">
    <property type="term" value="F:crossover junction DNA endonuclease activity"/>
    <property type="evidence" value="ECO:0007669"/>
    <property type="project" value="TreeGrafter"/>
</dbReference>
<dbReference type="InterPro" id="IPR020588">
    <property type="entry name" value="RecA_ATP-bd"/>
</dbReference>
<dbReference type="InterPro" id="IPR027417">
    <property type="entry name" value="P-loop_NTPase"/>
</dbReference>